<dbReference type="Proteomes" id="UP001269144">
    <property type="component" value="Unassembled WGS sequence"/>
</dbReference>
<dbReference type="RefSeq" id="WP_311160241.1">
    <property type="nucleotide sequence ID" value="NZ_JAVQLW010000001.1"/>
</dbReference>
<sequence>MRDIDVTREAGFRGRQIEKRECPKYSGRAGCEPEEIGHAFQALIAAKPHDATIGSVRSEQAADSKMFR</sequence>
<dbReference type="EMBL" id="JAVQLW010000001">
    <property type="protein sequence ID" value="MDS9468069.1"/>
    <property type="molecule type" value="Genomic_DNA"/>
</dbReference>
<name>A0ABU2HU08_9RHOB</name>
<reference evidence="2" key="1">
    <citation type="submission" date="2023-07" db="EMBL/GenBank/DDBJ databases">
        <title>Paracoccus sp. MBLB3053 whole genome sequence.</title>
        <authorList>
            <person name="Hwang C.Y."/>
            <person name="Cho E.-S."/>
            <person name="Seo M.-J."/>
        </authorList>
    </citation>
    <scope>NUCLEOTIDE SEQUENCE [LARGE SCALE GENOMIC DNA]</scope>
    <source>
        <strain evidence="2">MBLB3053</strain>
    </source>
</reference>
<keyword evidence="2" id="KW-1185">Reference proteome</keyword>
<gene>
    <name evidence="1" type="ORF">RGQ15_10875</name>
</gene>
<proteinExistence type="predicted"/>
<organism evidence="1 2">
    <name type="scientific">Paracoccus aurantius</name>
    <dbReference type="NCBI Taxonomy" id="3073814"/>
    <lineage>
        <taxon>Bacteria</taxon>
        <taxon>Pseudomonadati</taxon>
        <taxon>Pseudomonadota</taxon>
        <taxon>Alphaproteobacteria</taxon>
        <taxon>Rhodobacterales</taxon>
        <taxon>Paracoccaceae</taxon>
        <taxon>Paracoccus</taxon>
    </lineage>
</organism>
<comment type="caution">
    <text evidence="1">The sequence shown here is derived from an EMBL/GenBank/DDBJ whole genome shotgun (WGS) entry which is preliminary data.</text>
</comment>
<evidence type="ECO:0000313" key="1">
    <source>
        <dbReference type="EMBL" id="MDS9468069.1"/>
    </source>
</evidence>
<accession>A0ABU2HU08</accession>
<evidence type="ECO:0000313" key="2">
    <source>
        <dbReference type="Proteomes" id="UP001269144"/>
    </source>
</evidence>
<protein>
    <submittedName>
        <fullName evidence="1">Uncharacterized protein</fullName>
    </submittedName>
</protein>